<dbReference type="Proteomes" id="UP001175271">
    <property type="component" value="Unassembled WGS sequence"/>
</dbReference>
<feature type="transmembrane region" description="Helical" evidence="27">
    <location>
        <begin position="154"/>
        <end position="174"/>
    </location>
</feature>
<feature type="domain" description="G-protein coupled receptors family 2 profile 2" evidence="29">
    <location>
        <begin position="149"/>
        <end position="417"/>
    </location>
</feature>
<evidence type="ECO:0000256" key="6">
    <source>
        <dbReference type="ARBA" id="ARBA00012483"/>
    </source>
</evidence>
<organism evidence="31 32">
    <name type="scientific">Steinernema hermaphroditum</name>
    <dbReference type="NCBI Taxonomy" id="289476"/>
    <lineage>
        <taxon>Eukaryota</taxon>
        <taxon>Metazoa</taxon>
        <taxon>Ecdysozoa</taxon>
        <taxon>Nematoda</taxon>
        <taxon>Chromadorea</taxon>
        <taxon>Rhabditida</taxon>
        <taxon>Tylenchina</taxon>
        <taxon>Panagrolaimomorpha</taxon>
        <taxon>Strongyloidoidea</taxon>
        <taxon>Steinernematidae</taxon>
        <taxon>Steinernema</taxon>
    </lineage>
</organism>
<dbReference type="InterPro" id="IPR036445">
    <property type="entry name" value="GPCR_2_extracell_dom_sf"/>
</dbReference>
<dbReference type="Pfam" id="PF08606">
    <property type="entry name" value="Prp19"/>
    <property type="match status" value="1"/>
</dbReference>
<keyword evidence="24 26" id="KW-0539">Nucleus</keyword>
<dbReference type="SUPFAM" id="SSF111418">
    <property type="entry name" value="Hormone receptor domain"/>
    <property type="match status" value="1"/>
</dbReference>
<dbReference type="InterPro" id="IPR013915">
    <property type="entry name" value="Prp19_cc"/>
</dbReference>
<evidence type="ECO:0000256" key="5">
    <source>
        <dbReference type="ARBA" id="ARBA00006388"/>
    </source>
</evidence>
<dbReference type="GO" id="GO:0070534">
    <property type="term" value="P:protein K63-linked ubiquitination"/>
    <property type="evidence" value="ECO:0007669"/>
    <property type="project" value="UniProtKB-UniRule"/>
</dbReference>
<name>A0AA39M0W0_9BILA</name>
<feature type="repeat" description="WD" evidence="25">
    <location>
        <begin position="803"/>
        <end position="834"/>
    </location>
</feature>
<dbReference type="InterPro" id="IPR015943">
    <property type="entry name" value="WD40/YVTN_repeat-like_dom_sf"/>
</dbReference>
<dbReference type="SMART" id="SM00504">
    <property type="entry name" value="Ubox"/>
    <property type="match status" value="1"/>
</dbReference>
<comment type="subcellular location">
    <subcellularLocation>
        <location evidence="2">Membrane</location>
        <topology evidence="2">Multi-pass membrane protein</topology>
    </subcellularLocation>
    <subcellularLocation>
        <location evidence="3">Nucleus</location>
        <location evidence="3">Nucleoplasm</location>
    </subcellularLocation>
</comment>
<evidence type="ECO:0000256" key="8">
    <source>
        <dbReference type="ARBA" id="ARBA00022574"/>
    </source>
</evidence>
<keyword evidence="21 26" id="KW-0508">mRNA splicing</keyword>
<dbReference type="PROSITE" id="PS50261">
    <property type="entry name" value="G_PROTEIN_RECEP_F2_4"/>
    <property type="match status" value="1"/>
</dbReference>
<comment type="caution">
    <text evidence="31">The sequence shown here is derived from an EMBL/GenBank/DDBJ whole genome shotgun (WGS) entry which is preliminary data.</text>
</comment>
<accession>A0AA39M0W0</accession>
<dbReference type="GO" id="GO:0007166">
    <property type="term" value="P:cell surface receptor signaling pathway"/>
    <property type="evidence" value="ECO:0007669"/>
    <property type="project" value="InterPro"/>
</dbReference>
<dbReference type="InterPro" id="IPR020472">
    <property type="entry name" value="WD40_PAC1"/>
</dbReference>
<dbReference type="GO" id="GO:0004930">
    <property type="term" value="F:G protein-coupled receptor activity"/>
    <property type="evidence" value="ECO:0007669"/>
    <property type="project" value="UniProtKB-KW"/>
</dbReference>
<evidence type="ECO:0000256" key="16">
    <source>
        <dbReference type="ARBA" id="ARBA00022989"/>
    </source>
</evidence>
<feature type="domain" description="U-box" evidence="30">
    <location>
        <begin position="544"/>
        <end position="618"/>
    </location>
</feature>
<keyword evidence="15 26" id="KW-0833">Ubl conjugation pathway</keyword>
<dbReference type="PROSITE" id="PS00678">
    <property type="entry name" value="WD_REPEATS_1"/>
    <property type="match status" value="1"/>
</dbReference>
<dbReference type="AlphaFoldDB" id="A0AA39M0W0"/>
<keyword evidence="10 26" id="KW-0808">Transferase</keyword>
<dbReference type="FunFam" id="3.30.40.10:FF:000027">
    <property type="entry name" value="Pre-mRNA-processing factor 19, putative"/>
    <property type="match status" value="1"/>
</dbReference>
<dbReference type="GO" id="GO:0071006">
    <property type="term" value="C:U2-type catalytic step 1 spliceosome"/>
    <property type="evidence" value="ECO:0007669"/>
    <property type="project" value="TreeGrafter"/>
</dbReference>
<keyword evidence="11 27" id="KW-0812">Transmembrane</keyword>
<dbReference type="PROSITE" id="PS51698">
    <property type="entry name" value="U_BOX"/>
    <property type="match status" value="1"/>
</dbReference>
<dbReference type="Gene3D" id="3.30.40.10">
    <property type="entry name" value="Zinc/RING finger domain, C3HC4 (zinc finger)"/>
    <property type="match status" value="1"/>
</dbReference>
<comment type="function">
    <text evidence="26">Ubiquitin-protein ligase which is mainly involved pre-mRNA splicing and DNA repair. Required for pre-mRNA splicing as component of the spliceosome.</text>
</comment>
<keyword evidence="19" id="KW-0675">Receptor</keyword>
<dbReference type="InterPro" id="IPR003613">
    <property type="entry name" value="Ubox_domain"/>
</dbReference>
<keyword evidence="13" id="KW-0677">Repeat</keyword>
<dbReference type="EMBL" id="JAUCMV010000002">
    <property type="protein sequence ID" value="KAK0416494.1"/>
    <property type="molecule type" value="Genomic_DNA"/>
</dbReference>
<dbReference type="PRINTS" id="PR00320">
    <property type="entry name" value="GPROTEINBRPT"/>
</dbReference>
<dbReference type="Gene3D" id="4.10.1240.10">
    <property type="entry name" value="GPCR, family 2, extracellular hormone receptor domain"/>
    <property type="match status" value="1"/>
</dbReference>
<keyword evidence="32" id="KW-1185">Reference proteome</keyword>
<dbReference type="PROSITE" id="PS00650">
    <property type="entry name" value="G_PROTEIN_RECEP_F2_2"/>
    <property type="match status" value="1"/>
</dbReference>
<evidence type="ECO:0000256" key="12">
    <source>
        <dbReference type="ARBA" id="ARBA00022728"/>
    </source>
</evidence>
<comment type="pathway">
    <text evidence="4 26">Protein modification; protein ubiquitination.</text>
</comment>
<feature type="transmembrane region" description="Helical" evidence="27">
    <location>
        <begin position="186"/>
        <end position="208"/>
    </location>
</feature>
<dbReference type="InterPro" id="IPR001680">
    <property type="entry name" value="WD40_rpt"/>
</dbReference>
<dbReference type="InterPro" id="IPR019775">
    <property type="entry name" value="WD40_repeat_CS"/>
</dbReference>
<evidence type="ECO:0000259" key="29">
    <source>
        <dbReference type="PROSITE" id="PS50261"/>
    </source>
</evidence>
<feature type="repeat" description="WD" evidence="25">
    <location>
        <begin position="903"/>
        <end position="932"/>
    </location>
</feature>
<evidence type="ECO:0000256" key="14">
    <source>
        <dbReference type="ARBA" id="ARBA00022763"/>
    </source>
</evidence>
<dbReference type="EC" id="2.3.2.27" evidence="6 26"/>
<keyword evidence="9 26" id="KW-0507">mRNA processing</keyword>
<evidence type="ECO:0000256" key="19">
    <source>
        <dbReference type="ARBA" id="ARBA00023170"/>
    </source>
</evidence>
<evidence type="ECO:0000256" key="4">
    <source>
        <dbReference type="ARBA" id="ARBA00004906"/>
    </source>
</evidence>
<dbReference type="Gene3D" id="2.130.10.10">
    <property type="entry name" value="YVTN repeat-like/Quinoprotein amine dehydrogenase"/>
    <property type="match status" value="1"/>
</dbReference>
<dbReference type="Pfam" id="PF02793">
    <property type="entry name" value="HRM"/>
    <property type="match status" value="1"/>
</dbReference>
<evidence type="ECO:0000256" key="1">
    <source>
        <dbReference type="ARBA" id="ARBA00000900"/>
    </source>
</evidence>
<dbReference type="Pfam" id="PF04564">
    <property type="entry name" value="U-box"/>
    <property type="match status" value="1"/>
</dbReference>
<feature type="transmembrane region" description="Helical" evidence="27">
    <location>
        <begin position="362"/>
        <end position="381"/>
    </location>
</feature>
<dbReference type="GO" id="GO:0005737">
    <property type="term" value="C:cytoplasm"/>
    <property type="evidence" value="ECO:0007669"/>
    <property type="project" value="TreeGrafter"/>
</dbReference>
<dbReference type="CDD" id="cd00200">
    <property type="entry name" value="WD40"/>
    <property type="match status" value="1"/>
</dbReference>
<dbReference type="PANTHER" id="PTHR43995">
    <property type="entry name" value="PRE-MRNA-PROCESSING FACTOR 19"/>
    <property type="match status" value="1"/>
</dbReference>
<dbReference type="GO" id="GO:0000974">
    <property type="term" value="C:Prp19 complex"/>
    <property type="evidence" value="ECO:0007669"/>
    <property type="project" value="UniProtKB-UniRule"/>
</dbReference>
<evidence type="ECO:0000259" key="28">
    <source>
        <dbReference type="PROSITE" id="PS50227"/>
    </source>
</evidence>
<dbReference type="GO" id="GO:0016020">
    <property type="term" value="C:membrane"/>
    <property type="evidence" value="ECO:0007669"/>
    <property type="project" value="UniProtKB-SubCell"/>
</dbReference>
<evidence type="ECO:0000256" key="22">
    <source>
        <dbReference type="ARBA" id="ARBA00023204"/>
    </source>
</evidence>
<evidence type="ECO:0000256" key="27">
    <source>
        <dbReference type="SAM" id="Phobius"/>
    </source>
</evidence>
<proteinExistence type="inferred from homology"/>
<dbReference type="GO" id="GO:0006281">
    <property type="term" value="P:DNA repair"/>
    <property type="evidence" value="ECO:0007669"/>
    <property type="project" value="UniProtKB-KW"/>
</dbReference>
<evidence type="ECO:0000256" key="2">
    <source>
        <dbReference type="ARBA" id="ARBA00004141"/>
    </source>
</evidence>
<evidence type="ECO:0000256" key="21">
    <source>
        <dbReference type="ARBA" id="ARBA00023187"/>
    </source>
</evidence>
<dbReference type="Pfam" id="PF00002">
    <property type="entry name" value="7tm_2"/>
    <property type="match status" value="1"/>
</dbReference>
<dbReference type="SMART" id="SM00008">
    <property type="entry name" value="HormR"/>
    <property type="match status" value="1"/>
</dbReference>
<evidence type="ECO:0000256" key="20">
    <source>
        <dbReference type="ARBA" id="ARBA00023180"/>
    </source>
</evidence>
<evidence type="ECO:0000256" key="11">
    <source>
        <dbReference type="ARBA" id="ARBA00022692"/>
    </source>
</evidence>
<dbReference type="CDD" id="cd16656">
    <property type="entry name" value="RING-Ubox_PRP19"/>
    <property type="match status" value="1"/>
</dbReference>
<evidence type="ECO:0000313" key="32">
    <source>
        <dbReference type="Proteomes" id="UP001175271"/>
    </source>
</evidence>
<evidence type="ECO:0000256" key="13">
    <source>
        <dbReference type="ARBA" id="ARBA00022737"/>
    </source>
</evidence>
<dbReference type="Pfam" id="PF24814">
    <property type="entry name" value="WD40_Prp19"/>
    <property type="match status" value="1"/>
</dbReference>
<dbReference type="InterPro" id="IPR055340">
    <property type="entry name" value="RING-Ubox_PRP19"/>
</dbReference>
<feature type="repeat" description="WD" evidence="25">
    <location>
        <begin position="1017"/>
        <end position="1052"/>
    </location>
</feature>
<evidence type="ECO:0000256" key="24">
    <source>
        <dbReference type="ARBA" id="ARBA00023242"/>
    </source>
</evidence>
<dbReference type="InterPro" id="IPR017983">
    <property type="entry name" value="GPCR_2_secretin-like_CS"/>
</dbReference>
<dbReference type="InterPro" id="IPR001879">
    <property type="entry name" value="GPCR_2_extracellular_dom"/>
</dbReference>
<keyword evidence="14 26" id="KW-0227">DNA damage</keyword>
<evidence type="ECO:0000256" key="23">
    <source>
        <dbReference type="ARBA" id="ARBA00023224"/>
    </source>
</evidence>
<evidence type="ECO:0000256" key="9">
    <source>
        <dbReference type="ARBA" id="ARBA00022664"/>
    </source>
</evidence>
<dbReference type="PROSITE" id="PS50294">
    <property type="entry name" value="WD_REPEATS_REGION"/>
    <property type="match status" value="3"/>
</dbReference>
<evidence type="ECO:0000256" key="25">
    <source>
        <dbReference type="PROSITE-ProRule" id="PRU00221"/>
    </source>
</evidence>
<keyword evidence="18 27" id="KW-0472">Membrane</keyword>
<gene>
    <name evidence="31" type="ORF">QR680_012523</name>
</gene>
<evidence type="ECO:0000256" key="7">
    <source>
        <dbReference type="ARBA" id="ARBA00015618"/>
    </source>
</evidence>
<dbReference type="SMART" id="SM00320">
    <property type="entry name" value="WD40"/>
    <property type="match status" value="7"/>
</dbReference>
<feature type="transmembrane region" description="Helical" evidence="27">
    <location>
        <begin position="393"/>
        <end position="415"/>
    </location>
</feature>
<dbReference type="PANTHER" id="PTHR43995:SF1">
    <property type="entry name" value="PRE-MRNA-PROCESSING FACTOR 19"/>
    <property type="match status" value="1"/>
</dbReference>
<dbReference type="PRINTS" id="PR00249">
    <property type="entry name" value="GPCRSECRETIN"/>
</dbReference>
<dbReference type="InterPro" id="IPR036322">
    <property type="entry name" value="WD40_repeat_dom_sf"/>
</dbReference>
<feature type="domain" description="G-protein coupled receptors family 2 profile 1" evidence="28">
    <location>
        <begin position="32"/>
        <end position="126"/>
    </location>
</feature>
<keyword evidence="12 26" id="KW-0747">Spliceosome</keyword>
<sequence length="1052" mass="117246">MSSENAASSPSFLSSLLRIEGLRDNIAETMDQCIAALEASGLPTFPEQRDGQLWCNATWDTVLCWPATPANTSVSLKCPPLKGLDPTKNITKTCHWSGRWMSRNGPTDDLERPHGWTNFTMCFTQEVIDIMRNLNNGSLSIAQDIAKNARKLEFLGLGLSLVSLVISIFIFTAFRRLRVFRNLLHLHLMIAILMVVIIRLVLYIDLIFTDRLGHAHITMPEGKTINTMVVVCETMFFLLEYFKTVAFWWMFLEGFYLHNQLVLTVFSSEPRLRTYLLTGYGLPLVHTCLWLAVILYKKEGKVDRCLGSYYLEPEFWILDGPRMLQLVVNLFFICNVIRVLWSKVSESHNTSEMLRMKKSVKAALMLIPLLGIPNIMQTIPFSPTHENITYFAIWTYLASFTYMFQGLMITIIYCFTNKEVRTVLYSCYTRYKLQHTSSHDLRRGSRSMATYYQANNGNVTTQFESEGGCLSGYSKGKKPRDSRDSTSNLVPPVRVTYRNPLTEDALQTPCFDYVNNNGVSKANERTPLNARFADDLINGSSEKSTDMSFKCAISGQVCEVPVVSPSSGEIFEQRLIVAYIKENGTDPISKQELTIDQLVELKIDQTIDSAPRSLSGTSIPALLKIFQDEWDAAMLNTFNLRQQLQTARQELSHALYQHDAACRVVVRLTRELNQAREALANLQPQAPAVPQASNGDTQEADVEMEENTEEVEGISEIVRKKLEDKAATLTAARKSRGKGVPEEVAKPEEISEFAQVAHHSGVHSASAGGITALDTDGKLLLTGGVDKTVVLFNPEKEEIEQVFKGHTKKISSVILHPEKQVCLSASLDAQVRVWTHGEETARHIIDVHQSAVTDISLHATGDYVLSVSDDSFWALSDIEVGRTLVKVPADSNSPDIQICCGQFHPDGLIFGTGGSDFTVKIWDLKEQTNVANFPGHEGKVQAIAFSENGYYLATGADDGEVKLWDLRKLKNIKSLKVADGKSAINSLTFDQSGSYLAVGAADVQIIHVKPWSVVATFEEHSAEVMGVRFGNDAKTVYSAGLDKTLRIFSAKA</sequence>
<evidence type="ECO:0000256" key="10">
    <source>
        <dbReference type="ARBA" id="ARBA00022679"/>
    </source>
</evidence>
<dbReference type="InterPro" id="IPR017981">
    <property type="entry name" value="GPCR_2-like_7TM"/>
</dbReference>
<protein>
    <recommendedName>
        <fullName evidence="7 26">Pre-mRNA-processing factor 19</fullName>
        <ecNumber evidence="6 26">2.3.2.27</ecNumber>
    </recommendedName>
</protein>
<reference evidence="31" key="1">
    <citation type="submission" date="2023-06" db="EMBL/GenBank/DDBJ databases">
        <title>Genomic analysis of the entomopathogenic nematode Steinernema hermaphroditum.</title>
        <authorList>
            <person name="Schwarz E.M."/>
            <person name="Heppert J.K."/>
            <person name="Baniya A."/>
            <person name="Schwartz H.T."/>
            <person name="Tan C.-H."/>
            <person name="Antoshechkin I."/>
            <person name="Sternberg P.W."/>
            <person name="Goodrich-Blair H."/>
            <person name="Dillman A.R."/>
        </authorList>
    </citation>
    <scope>NUCLEOTIDE SEQUENCE</scope>
    <source>
        <strain evidence="31">PS9179</strain>
        <tissue evidence="31">Whole animal</tissue>
    </source>
</reference>
<dbReference type="PROSITE" id="PS00649">
    <property type="entry name" value="G_PROTEIN_RECEP_F2_1"/>
    <property type="match status" value="1"/>
</dbReference>
<dbReference type="GO" id="GO:0005654">
    <property type="term" value="C:nucleoplasm"/>
    <property type="evidence" value="ECO:0007669"/>
    <property type="project" value="UniProtKB-SubCell"/>
</dbReference>
<feature type="transmembrane region" description="Helical" evidence="27">
    <location>
        <begin position="272"/>
        <end position="296"/>
    </location>
</feature>
<evidence type="ECO:0000256" key="26">
    <source>
        <dbReference type="RuleBase" id="RU367101"/>
    </source>
</evidence>
<dbReference type="SUPFAM" id="SSF50978">
    <property type="entry name" value="WD40 repeat-like"/>
    <property type="match status" value="1"/>
</dbReference>
<evidence type="ECO:0000256" key="15">
    <source>
        <dbReference type="ARBA" id="ARBA00022786"/>
    </source>
</evidence>
<feature type="transmembrane region" description="Helical" evidence="27">
    <location>
        <begin position="228"/>
        <end position="251"/>
    </location>
</feature>
<dbReference type="GO" id="GO:0000398">
    <property type="term" value="P:mRNA splicing, via spliceosome"/>
    <property type="evidence" value="ECO:0007669"/>
    <property type="project" value="InterPro"/>
</dbReference>
<keyword evidence="20" id="KW-0325">Glycoprotein</keyword>
<evidence type="ECO:0000256" key="3">
    <source>
        <dbReference type="ARBA" id="ARBA00004642"/>
    </source>
</evidence>
<keyword evidence="17" id="KW-0297">G-protein coupled receptor</keyword>
<dbReference type="InterPro" id="IPR000832">
    <property type="entry name" value="GPCR_2_secretin-like"/>
</dbReference>
<dbReference type="InterPro" id="IPR038959">
    <property type="entry name" value="Prp19"/>
</dbReference>
<keyword evidence="23" id="KW-0807">Transducer</keyword>
<comment type="catalytic activity">
    <reaction evidence="1 26">
        <text>S-ubiquitinyl-[E2 ubiquitin-conjugating enzyme]-L-cysteine + [acceptor protein]-L-lysine = [E2 ubiquitin-conjugating enzyme]-L-cysteine + N(6)-ubiquitinyl-[acceptor protein]-L-lysine.</text>
        <dbReference type="EC" id="2.3.2.27"/>
    </reaction>
</comment>
<feature type="repeat" description="WD" evidence="25">
    <location>
        <begin position="933"/>
        <end position="974"/>
    </location>
</feature>
<evidence type="ECO:0000256" key="18">
    <source>
        <dbReference type="ARBA" id="ARBA00023136"/>
    </source>
</evidence>
<evidence type="ECO:0000313" key="31">
    <source>
        <dbReference type="EMBL" id="KAK0416494.1"/>
    </source>
</evidence>
<dbReference type="SUPFAM" id="SSF57850">
    <property type="entry name" value="RING/U-box"/>
    <property type="match status" value="1"/>
</dbReference>
<comment type="similarity">
    <text evidence="5 26">Belongs to the WD repeat PRP19 family.</text>
</comment>
<evidence type="ECO:0000259" key="30">
    <source>
        <dbReference type="PROSITE" id="PS51698"/>
    </source>
</evidence>
<dbReference type="GO" id="GO:0061630">
    <property type="term" value="F:ubiquitin protein ligase activity"/>
    <property type="evidence" value="ECO:0007669"/>
    <property type="project" value="UniProtKB-UniRule"/>
</dbReference>
<dbReference type="PROSITE" id="PS50082">
    <property type="entry name" value="WD_REPEATS_2"/>
    <property type="match status" value="4"/>
</dbReference>
<dbReference type="PROSITE" id="PS50227">
    <property type="entry name" value="G_PROTEIN_RECEP_F2_3"/>
    <property type="match status" value="1"/>
</dbReference>
<keyword evidence="22 26" id="KW-0234">DNA repair</keyword>
<keyword evidence="8 25" id="KW-0853">WD repeat</keyword>
<dbReference type="InterPro" id="IPR013083">
    <property type="entry name" value="Znf_RING/FYVE/PHD"/>
</dbReference>
<keyword evidence="16 27" id="KW-1133">Transmembrane helix</keyword>
<dbReference type="Gene3D" id="1.20.1070.10">
    <property type="entry name" value="Rhodopsin 7-helix transmembrane proteins"/>
    <property type="match status" value="1"/>
</dbReference>
<comment type="subunit">
    <text evidence="26">Homotetramer.</text>
</comment>
<evidence type="ECO:0000256" key="17">
    <source>
        <dbReference type="ARBA" id="ARBA00023040"/>
    </source>
</evidence>